<gene>
    <name evidence="2" type="ORF">SCUD_LOCUS724</name>
</gene>
<organism evidence="4">
    <name type="scientific">Schistosoma curassoni</name>
    <dbReference type="NCBI Taxonomy" id="6186"/>
    <lineage>
        <taxon>Eukaryota</taxon>
        <taxon>Metazoa</taxon>
        <taxon>Spiralia</taxon>
        <taxon>Lophotrochozoa</taxon>
        <taxon>Platyhelminthes</taxon>
        <taxon>Trematoda</taxon>
        <taxon>Digenea</taxon>
        <taxon>Strigeidida</taxon>
        <taxon>Schistosomatoidea</taxon>
        <taxon>Schistosomatidae</taxon>
        <taxon>Schistosoma</taxon>
    </lineage>
</organism>
<sequence>MPWNLLRRYGVSSRTYGTQSNCQPMSISESSLRTSRHFYCMEMKLEEHHQKGTSIRGQLSTKYTEFPLDRYHQQQPTVKENKAASS</sequence>
<dbReference type="WBParaSite" id="SCUD_0000072301-mRNA-1">
    <property type="protein sequence ID" value="SCUD_0000072301-mRNA-1"/>
    <property type="gene ID" value="SCUD_0000072301"/>
</dbReference>
<evidence type="ECO:0000313" key="3">
    <source>
        <dbReference type="Proteomes" id="UP000279833"/>
    </source>
</evidence>
<evidence type="ECO:0000256" key="1">
    <source>
        <dbReference type="SAM" id="MobiDB-lite"/>
    </source>
</evidence>
<protein>
    <submittedName>
        <fullName evidence="4">Ovule protein</fullName>
    </submittedName>
</protein>
<dbReference type="Proteomes" id="UP000279833">
    <property type="component" value="Unassembled WGS sequence"/>
</dbReference>
<dbReference type="AlphaFoldDB" id="A0A183JDG1"/>
<evidence type="ECO:0000313" key="2">
    <source>
        <dbReference type="EMBL" id="VDO63414.1"/>
    </source>
</evidence>
<reference evidence="4" key="1">
    <citation type="submission" date="2016-06" db="UniProtKB">
        <authorList>
            <consortium name="WormBaseParasite"/>
        </authorList>
    </citation>
    <scope>IDENTIFICATION</scope>
</reference>
<evidence type="ECO:0000313" key="4">
    <source>
        <dbReference type="WBParaSite" id="SCUD_0000072301-mRNA-1"/>
    </source>
</evidence>
<proteinExistence type="predicted"/>
<reference evidence="2 3" key="2">
    <citation type="submission" date="2018-11" db="EMBL/GenBank/DDBJ databases">
        <authorList>
            <consortium name="Pathogen Informatics"/>
        </authorList>
    </citation>
    <scope>NUCLEOTIDE SEQUENCE [LARGE SCALE GENOMIC DNA]</scope>
    <source>
        <strain evidence="2">Dakar</strain>
        <strain evidence="3">Dakar, Senegal</strain>
    </source>
</reference>
<keyword evidence="3" id="KW-1185">Reference proteome</keyword>
<feature type="region of interest" description="Disordered" evidence="1">
    <location>
        <begin position="67"/>
        <end position="86"/>
    </location>
</feature>
<dbReference type="EMBL" id="UZAK01000519">
    <property type="protein sequence ID" value="VDO63414.1"/>
    <property type="molecule type" value="Genomic_DNA"/>
</dbReference>
<name>A0A183JDG1_9TREM</name>
<accession>A0A183JDG1</accession>